<dbReference type="CDD" id="cd00377">
    <property type="entry name" value="ICL_PEPM"/>
    <property type="match status" value="1"/>
</dbReference>
<dbReference type="Gene3D" id="3.20.20.60">
    <property type="entry name" value="Phosphoenolpyruvate-binding domains"/>
    <property type="match status" value="1"/>
</dbReference>
<dbReference type="InterPro" id="IPR018523">
    <property type="entry name" value="Isocitrate_lyase_ph_CS"/>
</dbReference>
<accession>A0ABR7NI65</accession>
<dbReference type="RefSeq" id="WP_262399648.1">
    <property type="nucleotide sequence ID" value="NZ_JACRTB010000008.1"/>
</dbReference>
<organism evidence="1 2">
    <name type="scientific">Yanshouia hominis</name>
    <dbReference type="NCBI Taxonomy" id="2763673"/>
    <lineage>
        <taxon>Bacteria</taxon>
        <taxon>Bacillati</taxon>
        <taxon>Bacillota</taxon>
        <taxon>Clostridia</taxon>
        <taxon>Eubacteriales</taxon>
        <taxon>Oscillospiraceae</taxon>
        <taxon>Yanshouia</taxon>
    </lineage>
</organism>
<comment type="caution">
    <text evidence="1">The sequence shown here is derived from an EMBL/GenBank/DDBJ whole genome shotgun (WGS) entry which is preliminary data.</text>
</comment>
<dbReference type="PROSITE" id="PS00161">
    <property type="entry name" value="ISOCITRATE_LYASE"/>
    <property type="match status" value="1"/>
</dbReference>
<evidence type="ECO:0000313" key="1">
    <source>
        <dbReference type="EMBL" id="MBC8576097.1"/>
    </source>
</evidence>
<dbReference type="Proteomes" id="UP000658131">
    <property type="component" value="Unassembled WGS sequence"/>
</dbReference>
<dbReference type="EMBL" id="JACRTB010000008">
    <property type="protein sequence ID" value="MBC8576097.1"/>
    <property type="molecule type" value="Genomic_DNA"/>
</dbReference>
<sequence length="289" mass="31361">MNKTTRLKQLILDKRILIMPGAYDAISAKLIEKAGFSALQCTGYGIAGSLLGKPDVGILSFDKMLEQTHAICKAVNIPVMADGDTGFGNVVNVCHTVECFEEAGAAGINLEDQVFPKRCGHMNGKQVISREEMAAKIRAARYSAKDPDFVINARTDSIAVYGVDEAIIRGNMYAEAGATLIFVEAPNSEEDIKRVIREIKAPVSINMCVGGKTPIVSYKTLEEWGAARVSAPVTTLFGAYRGMEKALKAMMEEGVDPSANHPELVCSFGEYTDMIGLPEVEKIREMFKA</sequence>
<dbReference type="InterPro" id="IPR040442">
    <property type="entry name" value="Pyrv_kinase-like_dom_sf"/>
</dbReference>
<dbReference type="InterPro" id="IPR039556">
    <property type="entry name" value="ICL/PEPM"/>
</dbReference>
<proteinExistence type="predicted"/>
<gene>
    <name evidence="1" type="ORF">H8717_06710</name>
</gene>
<dbReference type="SUPFAM" id="SSF51621">
    <property type="entry name" value="Phosphoenolpyruvate/pyruvate domain"/>
    <property type="match status" value="1"/>
</dbReference>
<name>A0ABR7NI65_9FIRM</name>
<dbReference type="InterPro" id="IPR015813">
    <property type="entry name" value="Pyrv/PenolPyrv_kinase-like_dom"/>
</dbReference>
<dbReference type="Pfam" id="PF13714">
    <property type="entry name" value="PEP_mutase"/>
    <property type="match status" value="1"/>
</dbReference>
<keyword evidence="2" id="KW-1185">Reference proteome</keyword>
<protein>
    <submittedName>
        <fullName evidence="1">Isocitrate lyase/PEP mutase family protein</fullName>
    </submittedName>
</protein>
<dbReference type="PANTHER" id="PTHR42905:SF5">
    <property type="entry name" value="CARBOXYVINYL-CARBOXYPHOSPHONATE PHOSPHORYLMUTASE, CHLOROPLASTIC"/>
    <property type="match status" value="1"/>
</dbReference>
<reference evidence="1 2" key="1">
    <citation type="submission" date="2020-08" db="EMBL/GenBank/DDBJ databases">
        <title>Genome public.</title>
        <authorList>
            <person name="Liu C."/>
            <person name="Sun Q."/>
        </authorList>
    </citation>
    <scope>NUCLEOTIDE SEQUENCE [LARGE SCALE GENOMIC DNA]</scope>
    <source>
        <strain evidence="1 2">BX1</strain>
    </source>
</reference>
<dbReference type="PANTHER" id="PTHR42905">
    <property type="entry name" value="PHOSPHOENOLPYRUVATE CARBOXYLASE"/>
    <property type="match status" value="1"/>
</dbReference>
<evidence type="ECO:0000313" key="2">
    <source>
        <dbReference type="Proteomes" id="UP000658131"/>
    </source>
</evidence>
<dbReference type="GO" id="GO:0016829">
    <property type="term" value="F:lyase activity"/>
    <property type="evidence" value="ECO:0007669"/>
    <property type="project" value="UniProtKB-KW"/>
</dbReference>
<keyword evidence="1" id="KW-0456">Lyase</keyword>